<reference evidence="9" key="1">
    <citation type="submission" date="2016-03" db="EMBL/GenBank/DDBJ databases">
        <authorList>
            <person name="Devillers Hugo."/>
        </authorList>
    </citation>
    <scope>NUCLEOTIDE SEQUENCE [LARGE SCALE GENOMIC DNA]</scope>
</reference>
<dbReference type="GO" id="GO:0009437">
    <property type="term" value="P:carnitine metabolic process"/>
    <property type="evidence" value="ECO:0007669"/>
    <property type="project" value="TreeGrafter"/>
</dbReference>
<dbReference type="SUPFAM" id="SSF52777">
    <property type="entry name" value="CoA-dependent acyltransferases"/>
    <property type="match status" value="2"/>
</dbReference>
<dbReference type="InterPro" id="IPR023213">
    <property type="entry name" value="CAT-like_dom_sf"/>
</dbReference>
<keyword evidence="9" id="KW-1185">Reference proteome</keyword>
<feature type="domain" description="Choline/carnitine acyltransferase" evidence="7">
    <location>
        <begin position="20"/>
        <end position="638"/>
    </location>
</feature>
<dbReference type="PROSITE" id="PS00439">
    <property type="entry name" value="ACYLTRANSF_C_1"/>
    <property type="match status" value="1"/>
</dbReference>
<dbReference type="Gene3D" id="3.30.559.10">
    <property type="entry name" value="Chloramphenicol acetyltransferase-like domain"/>
    <property type="match status" value="1"/>
</dbReference>
<evidence type="ECO:0000313" key="8">
    <source>
        <dbReference type="EMBL" id="SCV01965.1"/>
    </source>
</evidence>
<dbReference type="GO" id="GO:0004092">
    <property type="term" value="F:carnitine O-acetyltransferase activity"/>
    <property type="evidence" value="ECO:0007669"/>
    <property type="project" value="TreeGrafter"/>
</dbReference>
<dbReference type="PROSITE" id="PS00440">
    <property type="entry name" value="ACYLTRANSF_C_2"/>
    <property type="match status" value="1"/>
</dbReference>
<dbReference type="GO" id="GO:0005739">
    <property type="term" value="C:mitochondrion"/>
    <property type="evidence" value="ECO:0007669"/>
    <property type="project" value="TreeGrafter"/>
</dbReference>
<dbReference type="Pfam" id="PF00755">
    <property type="entry name" value="Carn_acyltransf"/>
    <property type="match status" value="1"/>
</dbReference>
<dbReference type="Gene3D" id="3.30.559.70">
    <property type="entry name" value="Choline/Carnitine o-acyltransferase, domain 2"/>
    <property type="match status" value="1"/>
</dbReference>
<dbReference type="Proteomes" id="UP000191144">
    <property type="component" value="Chromosome G"/>
</dbReference>
<evidence type="ECO:0000256" key="4">
    <source>
        <dbReference type="PIRSR" id="PIRSR600542-1"/>
    </source>
</evidence>
<dbReference type="InterPro" id="IPR042231">
    <property type="entry name" value="Cho/carn_acyl_trans_2"/>
</dbReference>
<evidence type="ECO:0000256" key="3">
    <source>
        <dbReference type="ARBA" id="ARBA00023315"/>
    </source>
</evidence>
<proteinExistence type="inferred from homology"/>
<evidence type="ECO:0000256" key="6">
    <source>
        <dbReference type="SAM" id="MobiDB-lite"/>
    </source>
</evidence>
<keyword evidence="3 5" id="KW-0012">Acyltransferase</keyword>
<keyword evidence="2 5" id="KW-0808">Transferase</keyword>
<dbReference type="InterPro" id="IPR000542">
    <property type="entry name" value="Carn_acyl_trans"/>
</dbReference>
<evidence type="ECO:0000256" key="5">
    <source>
        <dbReference type="RuleBase" id="RU003801"/>
    </source>
</evidence>
<feature type="region of interest" description="Disordered" evidence="6">
    <location>
        <begin position="1"/>
        <end position="21"/>
    </location>
</feature>
<protein>
    <submittedName>
        <fullName evidence="8">LAME_0G19702g1_1</fullName>
    </submittedName>
</protein>
<gene>
    <name evidence="8" type="ORF">LAME_0G19702G</name>
</gene>
<feature type="active site" description="Proton acceptor" evidence="4">
    <location>
        <position position="361"/>
    </location>
</feature>
<evidence type="ECO:0000256" key="1">
    <source>
        <dbReference type="ARBA" id="ARBA00005232"/>
    </source>
</evidence>
<dbReference type="OrthoDB" id="240216at2759"/>
<dbReference type="EMBL" id="LT598484">
    <property type="protein sequence ID" value="SCV01965.1"/>
    <property type="molecule type" value="Genomic_DNA"/>
</dbReference>
<dbReference type="AlphaFoldDB" id="A0A1G4KCA6"/>
<evidence type="ECO:0000259" key="7">
    <source>
        <dbReference type="Pfam" id="PF00755"/>
    </source>
</evidence>
<dbReference type="PANTHER" id="PTHR22589:SF29">
    <property type="entry name" value="MITOCHONDRIAL CARNITINE O-ACETYLTRANSFERASE-RELATED"/>
    <property type="match status" value="1"/>
</dbReference>
<dbReference type="InterPro" id="IPR039551">
    <property type="entry name" value="Cho/carn_acyl_trans"/>
</dbReference>
<name>A0A1G4KCA6_9SACH</name>
<comment type="similarity">
    <text evidence="1 5">Belongs to the carnitine/choline acetyltransferase family.</text>
</comment>
<dbReference type="FunFam" id="3.30.559.10:FF:000019">
    <property type="entry name" value="Carnitine acetyl transferase"/>
    <property type="match status" value="1"/>
</dbReference>
<evidence type="ECO:0000313" key="9">
    <source>
        <dbReference type="Proteomes" id="UP000191144"/>
    </source>
</evidence>
<sequence>MPANSTQFKGPAESPTLPRLPVPALDDSLRRYLDRLGPLQDPETHLQTRAAVLGDQNVSSLSELHQELIAYDQELQSENPNSSYIEQFWYDAYLQFDESVVLNVNPYFELRDDPTLGHLSSSGPYGEISRLVRRSANLILSTISFVKEIRSRTLKPDCVRGKSLSMDQYEVLFGSARIPPDAAGHSCQLRTSVNSTHIIVMCHFNFYWFDVLDAQHNALFTPQELERVLYAIVKDTESSNEGPEPNYPWGVFTTENRSVWSNIRDYMVRNPVSANKKNLQIIDSALFVLCLDNVQVDKPVDLVQEMLCGTSNVDLDQSQGNLEFGFGSPTGIQRGTCLNRWYDKLQLIVTRNGKAGINFEHTGVDGYTVLRLATHIYTESILLFAHSITRRHSDLLALPSSNEGANYVRVPRRLEWKVDSYLLSSLHFAETRLSDLISQFEFARLDFSGYGSHKIKALFKVSPDAFVQMALQAAFHALYGKFEVTYEPAMTKGFQNGRTEAIRTVSEQSKRFVEALNRGTASEAQLKTYLKGACDKHSSVTRECAAGMGQDRHLYALYCIWKERFQDRMPKPTIFEDGGWSLLNTSVISTSNCGNPSLQAFGFGPVCANGFGIGYIIRDKTITVVVSSKHRQTERLVGLLGQFFRDMDAIYTG</sequence>
<accession>A0A1G4KCA6</accession>
<organism evidence="8 9">
    <name type="scientific">Lachancea meyersii CBS 8951</name>
    <dbReference type="NCBI Taxonomy" id="1266667"/>
    <lineage>
        <taxon>Eukaryota</taxon>
        <taxon>Fungi</taxon>
        <taxon>Dikarya</taxon>
        <taxon>Ascomycota</taxon>
        <taxon>Saccharomycotina</taxon>
        <taxon>Saccharomycetes</taxon>
        <taxon>Saccharomycetales</taxon>
        <taxon>Saccharomycetaceae</taxon>
        <taxon>Lachancea</taxon>
    </lineage>
</organism>
<evidence type="ECO:0000256" key="2">
    <source>
        <dbReference type="ARBA" id="ARBA00022679"/>
    </source>
</evidence>
<dbReference type="PANTHER" id="PTHR22589">
    <property type="entry name" value="CARNITINE O-ACYLTRANSFERASE"/>
    <property type="match status" value="1"/>
</dbReference>